<accession>G3AX32</accession>
<name>G3AX32_CANTC</name>
<organism evidence="2">
    <name type="scientific">Candida tenuis (strain ATCC 10573 / BCRC 21748 / CBS 615 / JCM 9827 / NBRC 10315 / NRRL Y-1498 / VKM Y-70)</name>
    <name type="common">Yeast</name>
    <name type="synonym">Yamadazyma tenuis</name>
    <dbReference type="NCBI Taxonomy" id="590646"/>
    <lineage>
        <taxon>Eukaryota</taxon>
        <taxon>Fungi</taxon>
        <taxon>Dikarya</taxon>
        <taxon>Ascomycota</taxon>
        <taxon>Saccharomycotina</taxon>
        <taxon>Pichiomycetes</taxon>
        <taxon>Debaryomycetaceae</taxon>
        <taxon>Yamadazyma</taxon>
    </lineage>
</organism>
<keyword evidence="2" id="KW-1185">Reference proteome</keyword>
<dbReference type="HOGENOM" id="CLU_2108720_0_0_1"/>
<evidence type="ECO:0000313" key="2">
    <source>
        <dbReference type="Proteomes" id="UP000000707"/>
    </source>
</evidence>
<dbReference type="Proteomes" id="UP000000707">
    <property type="component" value="Unassembled WGS sequence"/>
</dbReference>
<dbReference type="OrthoDB" id="4025857at2759"/>
<dbReference type="EMBL" id="GL996510">
    <property type="protein sequence ID" value="EGV66677.1"/>
    <property type="molecule type" value="Genomic_DNA"/>
</dbReference>
<protein>
    <submittedName>
        <fullName evidence="1">Uncharacterized protein</fullName>
    </submittedName>
</protein>
<evidence type="ECO:0000313" key="1">
    <source>
        <dbReference type="EMBL" id="EGV66677.1"/>
    </source>
</evidence>
<sequence>MSRHSVDSLFSNCAGPLASPASSHFDITSHEKPNTNSLKIHMTSASRATAIRLRKDKLKGLADLVKVVEAKFCSFNHLYLDFANKDLKPMAVDMFLQDIIMEYISAKDRIYIRVE</sequence>
<proteinExistence type="predicted"/>
<dbReference type="AlphaFoldDB" id="G3AX32"/>
<reference evidence="1 2" key="1">
    <citation type="journal article" date="2011" name="Proc. Natl. Acad. Sci. U.S.A.">
        <title>Comparative genomics of xylose-fermenting fungi for enhanced biofuel production.</title>
        <authorList>
            <person name="Wohlbach D.J."/>
            <person name="Kuo A."/>
            <person name="Sato T.K."/>
            <person name="Potts K.M."/>
            <person name="Salamov A.A."/>
            <person name="LaButti K.M."/>
            <person name="Sun H."/>
            <person name="Clum A."/>
            <person name="Pangilinan J.L."/>
            <person name="Lindquist E.A."/>
            <person name="Lucas S."/>
            <person name="Lapidus A."/>
            <person name="Jin M."/>
            <person name="Gunawan C."/>
            <person name="Balan V."/>
            <person name="Dale B.E."/>
            <person name="Jeffries T.W."/>
            <person name="Zinkel R."/>
            <person name="Barry K.W."/>
            <person name="Grigoriev I.V."/>
            <person name="Gasch A.P."/>
        </authorList>
    </citation>
    <scope>NUCLEOTIDE SEQUENCE [LARGE SCALE GENOMIC DNA]</scope>
    <source>
        <strain evidence="2">ATCC 10573 / BCRC 21748 / CBS 615 / JCM 9827 / NBRC 10315 / NRRL Y-1498 / VKM Y-70</strain>
    </source>
</reference>
<gene>
    <name evidence="1" type="ORF">CANTEDRAFT_112418</name>
</gene>